<dbReference type="RefSeq" id="WP_109755601.1">
    <property type="nucleotide sequence ID" value="NZ_CP048810.1"/>
</dbReference>
<organism evidence="2 3">
    <name type="scientific">Pseudomonas bijieensis</name>
    <dbReference type="NCBI Taxonomy" id="2681983"/>
    <lineage>
        <taxon>Bacteria</taxon>
        <taxon>Pseudomonadati</taxon>
        <taxon>Pseudomonadota</taxon>
        <taxon>Gammaproteobacteria</taxon>
        <taxon>Pseudomonadales</taxon>
        <taxon>Pseudomonadaceae</taxon>
        <taxon>Pseudomonas</taxon>
    </lineage>
</organism>
<dbReference type="Pfam" id="PF21775">
    <property type="entry name" value="PutA_1st"/>
    <property type="match status" value="1"/>
</dbReference>
<dbReference type="KEGG" id="pbz:GN234_28795"/>
<evidence type="ECO:0000313" key="3">
    <source>
        <dbReference type="Proteomes" id="UP000509545"/>
    </source>
</evidence>
<gene>
    <name evidence="2" type="ORF">GN234_28795</name>
</gene>
<name>A0A6N1CLR6_9PSED</name>
<sequence length="82" mass="9242">MAVTTQGIKLDEDTQARLKSAAARLDRTSHWFMKKAILNFIEKIEAGAGIEELVATELLEKDARRHSIARRLCKDCSIDDLN</sequence>
<dbReference type="AlphaFoldDB" id="A0A6N1CLR6"/>
<dbReference type="InterPro" id="IPR048798">
    <property type="entry name" value="PutA_RHH"/>
</dbReference>
<accession>A0A6N1CLR6</accession>
<keyword evidence="3" id="KW-1185">Reference proteome</keyword>
<dbReference type="SUPFAM" id="SSF47598">
    <property type="entry name" value="Ribbon-helix-helix"/>
    <property type="match status" value="1"/>
</dbReference>
<dbReference type="InterPro" id="IPR010985">
    <property type="entry name" value="Ribbon_hlx_hlx"/>
</dbReference>
<reference evidence="2 3" key="1">
    <citation type="submission" date="2020-02" db="EMBL/GenBank/DDBJ databases">
        <authorList>
            <person name="Liang J."/>
        </authorList>
    </citation>
    <scope>NUCLEOTIDE SEQUENCE [LARGE SCALE GENOMIC DNA]</scope>
    <source>
        <strain evidence="2 3">L22-9</strain>
    </source>
</reference>
<dbReference type="Proteomes" id="UP000509545">
    <property type="component" value="Chromosome"/>
</dbReference>
<dbReference type="EMBL" id="CP048810">
    <property type="protein sequence ID" value="QKS85685.1"/>
    <property type="molecule type" value="Genomic_DNA"/>
</dbReference>
<evidence type="ECO:0000259" key="1">
    <source>
        <dbReference type="Pfam" id="PF21775"/>
    </source>
</evidence>
<dbReference type="GO" id="GO:0006355">
    <property type="term" value="P:regulation of DNA-templated transcription"/>
    <property type="evidence" value="ECO:0007669"/>
    <property type="project" value="InterPro"/>
</dbReference>
<proteinExistence type="predicted"/>
<evidence type="ECO:0000313" key="2">
    <source>
        <dbReference type="EMBL" id="QKS85685.1"/>
    </source>
</evidence>
<dbReference type="InterPro" id="IPR013321">
    <property type="entry name" value="Arc_rbn_hlx_hlx"/>
</dbReference>
<dbReference type="Gene3D" id="1.10.1220.10">
    <property type="entry name" value="Met repressor-like"/>
    <property type="match status" value="1"/>
</dbReference>
<feature type="domain" description="PutA RHH" evidence="1">
    <location>
        <begin position="11"/>
        <end position="42"/>
    </location>
</feature>
<protein>
    <submittedName>
        <fullName evidence="2">Ribbon-helix-helix protein, CopG family</fullName>
    </submittedName>
</protein>